<proteinExistence type="predicted"/>
<sequence>MLLATIIFLVLCIPTVHFLSAMDSQKKEDQELLKNGQPILGEVVDVITGDEGADHVRYTYSPPGLGREITVQRDIPTTWVGDNPRKGDIVMVRYLASAPGYSTIERHPS</sequence>
<evidence type="ECO:0008006" key="3">
    <source>
        <dbReference type="Google" id="ProtNLM"/>
    </source>
</evidence>
<dbReference type="RefSeq" id="WP_072897002.1">
    <property type="nucleotide sequence ID" value="NZ_FQWZ01000004.1"/>
</dbReference>
<keyword evidence="2" id="KW-1185">Reference proteome</keyword>
<evidence type="ECO:0000313" key="2">
    <source>
        <dbReference type="Proteomes" id="UP000199758"/>
    </source>
</evidence>
<evidence type="ECO:0000313" key="1">
    <source>
        <dbReference type="EMBL" id="SHG95736.1"/>
    </source>
</evidence>
<gene>
    <name evidence="1" type="ORF">SAMN04488068_1978</name>
</gene>
<dbReference type="EMBL" id="FQWZ01000004">
    <property type="protein sequence ID" value="SHG95736.1"/>
    <property type="molecule type" value="Genomic_DNA"/>
</dbReference>
<accession>A0A1M5P1P5</accession>
<dbReference type="Proteomes" id="UP000199758">
    <property type="component" value="Unassembled WGS sequence"/>
</dbReference>
<protein>
    <recommendedName>
        <fullName evidence="3">DUF3592 domain-containing protein</fullName>
    </recommendedName>
</protein>
<organism evidence="1 2">
    <name type="scientific">Hydrocarboniphaga daqingensis</name>
    <dbReference type="NCBI Taxonomy" id="490188"/>
    <lineage>
        <taxon>Bacteria</taxon>
        <taxon>Pseudomonadati</taxon>
        <taxon>Pseudomonadota</taxon>
        <taxon>Gammaproteobacteria</taxon>
        <taxon>Nevskiales</taxon>
        <taxon>Nevskiaceae</taxon>
        <taxon>Hydrocarboniphaga</taxon>
    </lineage>
</organism>
<dbReference type="AlphaFoldDB" id="A0A1M5P1P5"/>
<reference evidence="1 2" key="1">
    <citation type="submission" date="2016-11" db="EMBL/GenBank/DDBJ databases">
        <authorList>
            <person name="Jaros S."/>
            <person name="Januszkiewicz K."/>
            <person name="Wedrychowicz H."/>
        </authorList>
    </citation>
    <scope>NUCLEOTIDE SEQUENCE [LARGE SCALE GENOMIC DNA]</scope>
    <source>
        <strain evidence="1 2">CGMCC 1.7049</strain>
    </source>
</reference>
<name>A0A1M5P1P5_9GAMM</name>